<keyword evidence="8" id="KW-1185">Reference proteome</keyword>
<accession>A0ABN1FEB4</accession>
<protein>
    <submittedName>
        <fullName evidence="7">Thiamine pyrophosphate-binding protein</fullName>
    </submittedName>
</protein>
<dbReference type="InterPro" id="IPR029061">
    <property type="entry name" value="THDP-binding"/>
</dbReference>
<evidence type="ECO:0000259" key="6">
    <source>
        <dbReference type="Pfam" id="PF02776"/>
    </source>
</evidence>
<name>A0ABN1FEB4_9PROT</name>
<organism evidence="7 8">
    <name type="scientific">Craurococcus roseus</name>
    <dbReference type="NCBI Taxonomy" id="77585"/>
    <lineage>
        <taxon>Bacteria</taxon>
        <taxon>Pseudomonadati</taxon>
        <taxon>Pseudomonadota</taxon>
        <taxon>Alphaproteobacteria</taxon>
        <taxon>Acetobacterales</taxon>
        <taxon>Acetobacteraceae</taxon>
        <taxon>Craurococcus</taxon>
    </lineage>
</organism>
<dbReference type="InterPro" id="IPR012000">
    <property type="entry name" value="Thiamin_PyroP_enz_cen_dom"/>
</dbReference>
<evidence type="ECO:0000313" key="7">
    <source>
        <dbReference type="EMBL" id="GAA0589040.1"/>
    </source>
</evidence>
<dbReference type="InterPro" id="IPR045229">
    <property type="entry name" value="TPP_enz"/>
</dbReference>
<comment type="similarity">
    <text evidence="1 3">Belongs to the TPP enzyme family.</text>
</comment>
<reference evidence="7 8" key="1">
    <citation type="journal article" date="2019" name="Int. J. Syst. Evol. Microbiol.">
        <title>The Global Catalogue of Microorganisms (GCM) 10K type strain sequencing project: providing services to taxonomists for standard genome sequencing and annotation.</title>
        <authorList>
            <consortium name="The Broad Institute Genomics Platform"/>
            <consortium name="The Broad Institute Genome Sequencing Center for Infectious Disease"/>
            <person name="Wu L."/>
            <person name="Ma J."/>
        </authorList>
    </citation>
    <scope>NUCLEOTIDE SEQUENCE [LARGE SCALE GENOMIC DNA]</scope>
    <source>
        <strain evidence="7 8">JCM 9933</strain>
    </source>
</reference>
<dbReference type="InterPro" id="IPR012001">
    <property type="entry name" value="Thiamin_PyroP_enz_TPP-bd_dom"/>
</dbReference>
<proteinExistence type="inferred from homology"/>
<dbReference type="Pfam" id="PF00205">
    <property type="entry name" value="TPP_enzyme_M"/>
    <property type="match status" value="1"/>
</dbReference>
<dbReference type="EMBL" id="BAAAFZ010000046">
    <property type="protein sequence ID" value="GAA0589040.1"/>
    <property type="molecule type" value="Genomic_DNA"/>
</dbReference>
<evidence type="ECO:0000256" key="3">
    <source>
        <dbReference type="RuleBase" id="RU362132"/>
    </source>
</evidence>
<sequence>MAEGGYNIGDLVAEFLARVGVSTCFGIVSVHNIPMLDGIGRRNAIRYVMVRGEMGGAHMADAYARVSGHLGVVFSSTGPGAANAMPGLAEAAFAGSPVLHITGQTPTRFIDRDMGTVHDLPGQTAMLGAVCKAALRVRSAPEALGVLTRAAALALTPPMGPVSVEVPIDIQRTAIARPDALDTLVLPVPPPLPPAEAALDAAAEVLVKVRRPMLWLGNGAKAAGTAALRLLDLGFGAVSSWNGRGIVPEDHPMTLGGLHGNGSPSVQEFYRSCDAVLVAGSKLRGHETMEFALKLPQPLVQMDVDPAANGRTYPSAAFVCGDAGLAMEGLAERLRGRIAVDPGFAADFQETKRRATAEYLETLGPYAEFPAALRGALPRDALWVRDVTISNSSWGNRVFPVYGPRDAVHPVSAAIGPGLPMGIGAALAGGGRKAIAMVGDGGFAVNQTELWTAVQERAELVVMVMNDRGYGVIKHIQGALQDGRMFFGDLLGPDFGKLAAVAGLPAFRVGAAADLAETVARAVATPGPSLVEVDMAAIGAFPPYAPYNTMGIYARKAAE</sequence>
<dbReference type="CDD" id="cd07035">
    <property type="entry name" value="TPP_PYR_POX_like"/>
    <property type="match status" value="1"/>
</dbReference>
<dbReference type="Gene3D" id="3.40.50.1220">
    <property type="entry name" value="TPP-binding domain"/>
    <property type="match status" value="1"/>
</dbReference>
<dbReference type="InterPro" id="IPR011766">
    <property type="entry name" value="TPP_enzyme_TPP-bd"/>
</dbReference>
<dbReference type="CDD" id="cd00568">
    <property type="entry name" value="TPP_enzymes"/>
    <property type="match status" value="1"/>
</dbReference>
<gene>
    <name evidence="7" type="ORF">GCM10009416_29500</name>
</gene>
<evidence type="ECO:0000256" key="2">
    <source>
        <dbReference type="ARBA" id="ARBA00023052"/>
    </source>
</evidence>
<evidence type="ECO:0000313" key="8">
    <source>
        <dbReference type="Proteomes" id="UP001501588"/>
    </source>
</evidence>
<evidence type="ECO:0000259" key="5">
    <source>
        <dbReference type="Pfam" id="PF02775"/>
    </source>
</evidence>
<dbReference type="RefSeq" id="WP_343896120.1">
    <property type="nucleotide sequence ID" value="NZ_BAAAFZ010000046.1"/>
</dbReference>
<dbReference type="PANTHER" id="PTHR18968">
    <property type="entry name" value="THIAMINE PYROPHOSPHATE ENZYMES"/>
    <property type="match status" value="1"/>
</dbReference>
<dbReference type="Pfam" id="PF02776">
    <property type="entry name" value="TPP_enzyme_N"/>
    <property type="match status" value="1"/>
</dbReference>
<feature type="domain" description="Thiamine pyrophosphate enzyme TPP-binding" evidence="5">
    <location>
        <begin position="391"/>
        <end position="533"/>
    </location>
</feature>
<dbReference type="PANTHER" id="PTHR18968:SF13">
    <property type="entry name" value="ACETOLACTATE SYNTHASE CATALYTIC SUBUNIT, MITOCHONDRIAL"/>
    <property type="match status" value="1"/>
</dbReference>
<dbReference type="NCBIfam" id="NF005470">
    <property type="entry name" value="PRK07064.1"/>
    <property type="match status" value="1"/>
</dbReference>
<evidence type="ECO:0000256" key="1">
    <source>
        <dbReference type="ARBA" id="ARBA00007812"/>
    </source>
</evidence>
<dbReference type="SUPFAM" id="SSF52467">
    <property type="entry name" value="DHS-like NAD/FAD-binding domain"/>
    <property type="match status" value="1"/>
</dbReference>
<feature type="domain" description="Thiamine pyrophosphate enzyme N-terminal TPP-binding" evidence="6">
    <location>
        <begin position="7"/>
        <end position="113"/>
    </location>
</feature>
<dbReference type="Pfam" id="PF02775">
    <property type="entry name" value="TPP_enzyme_C"/>
    <property type="match status" value="1"/>
</dbReference>
<feature type="domain" description="Thiamine pyrophosphate enzyme central" evidence="4">
    <location>
        <begin position="199"/>
        <end position="330"/>
    </location>
</feature>
<keyword evidence="2 3" id="KW-0786">Thiamine pyrophosphate</keyword>
<comment type="caution">
    <text evidence="7">The sequence shown here is derived from an EMBL/GenBank/DDBJ whole genome shotgun (WGS) entry which is preliminary data.</text>
</comment>
<dbReference type="SUPFAM" id="SSF52518">
    <property type="entry name" value="Thiamin diphosphate-binding fold (THDP-binding)"/>
    <property type="match status" value="2"/>
</dbReference>
<dbReference type="InterPro" id="IPR029035">
    <property type="entry name" value="DHS-like_NAD/FAD-binding_dom"/>
</dbReference>
<dbReference type="Proteomes" id="UP001501588">
    <property type="component" value="Unassembled WGS sequence"/>
</dbReference>
<dbReference type="Gene3D" id="3.40.50.970">
    <property type="match status" value="2"/>
</dbReference>
<evidence type="ECO:0000259" key="4">
    <source>
        <dbReference type="Pfam" id="PF00205"/>
    </source>
</evidence>